<feature type="compositionally biased region" description="Basic and acidic residues" evidence="1">
    <location>
        <begin position="163"/>
        <end position="172"/>
    </location>
</feature>
<dbReference type="EMBL" id="NEXE01000228">
    <property type="protein sequence ID" value="PSN85794.1"/>
    <property type="molecule type" value="Genomic_DNA"/>
</dbReference>
<evidence type="ECO:0000256" key="1">
    <source>
        <dbReference type="SAM" id="MobiDB-lite"/>
    </source>
</evidence>
<gene>
    <name evidence="2" type="ORF">B9Q03_12075</name>
</gene>
<feature type="region of interest" description="Disordered" evidence="1">
    <location>
        <begin position="52"/>
        <end position="75"/>
    </location>
</feature>
<proteinExistence type="predicted"/>
<protein>
    <submittedName>
        <fullName evidence="2">Uncharacterized protein</fullName>
    </submittedName>
</protein>
<sequence length="260" mass="29582">MVTNTFCSFMSKKRVTDTRSLIIELRRRGLSYRKISRMLHVSQATVARVLKREGSRKGAAQKTLKPQEGVSRTQESAFLEAELEGFRPSLKGASRKEESAFVNHRGALSDFEDAGSEKHESAFQHPAKASEGVKGLKHESAPLSYPEEALSGARPESSYETQKGVRDGEKSAFESFRPEVSQNEKSAFDRPSFLISSPEALSGFREAELLRRVSWLEDEVRRLHEALAREQAISYELSQRVKELEQALPKTPKKRWWHFW</sequence>
<dbReference type="Gene3D" id="1.10.10.10">
    <property type="entry name" value="Winged helix-like DNA-binding domain superfamily/Winged helix DNA-binding domain"/>
    <property type="match status" value="1"/>
</dbReference>
<dbReference type="Pfam" id="PF13384">
    <property type="entry name" value="HTH_23"/>
    <property type="match status" value="1"/>
</dbReference>
<evidence type="ECO:0000313" key="2">
    <source>
        <dbReference type="EMBL" id="PSN85794.1"/>
    </source>
</evidence>
<evidence type="ECO:0000313" key="3">
    <source>
        <dbReference type="Proteomes" id="UP000240322"/>
    </source>
</evidence>
<dbReference type="AlphaFoldDB" id="A0A2R6AHE5"/>
<reference evidence="2 3" key="1">
    <citation type="submission" date="2017-04" db="EMBL/GenBank/DDBJ databases">
        <title>Novel microbial lineages endemic to geothermal iron-oxide mats fill important gaps in the evolutionary history of Archaea.</title>
        <authorList>
            <person name="Jay Z.J."/>
            <person name="Beam J.P."/>
            <person name="Dlakic M."/>
            <person name="Rusch D.B."/>
            <person name="Kozubal M.A."/>
            <person name="Inskeep W.P."/>
        </authorList>
    </citation>
    <scope>NUCLEOTIDE SEQUENCE [LARGE SCALE GENOMIC DNA]</scope>
    <source>
        <strain evidence="2">OSP_D</strain>
    </source>
</reference>
<name>A0A2R6AHE5_9ARCH</name>
<accession>A0A2R6AHE5</accession>
<dbReference type="InterPro" id="IPR036388">
    <property type="entry name" value="WH-like_DNA-bd_sf"/>
</dbReference>
<organism evidence="2 3">
    <name type="scientific">Candidatus Marsarchaeota G2 archaeon OSP_D</name>
    <dbReference type="NCBI Taxonomy" id="1978157"/>
    <lineage>
        <taxon>Archaea</taxon>
        <taxon>Candidatus Marsarchaeota</taxon>
        <taxon>Candidatus Marsarchaeota group 2</taxon>
    </lineage>
</organism>
<dbReference type="Proteomes" id="UP000240322">
    <property type="component" value="Unassembled WGS sequence"/>
</dbReference>
<dbReference type="InterPro" id="IPR009057">
    <property type="entry name" value="Homeodomain-like_sf"/>
</dbReference>
<comment type="caution">
    <text evidence="2">The sequence shown here is derived from an EMBL/GenBank/DDBJ whole genome shotgun (WGS) entry which is preliminary data.</text>
</comment>
<feature type="region of interest" description="Disordered" evidence="1">
    <location>
        <begin position="112"/>
        <end position="183"/>
    </location>
</feature>
<dbReference type="SUPFAM" id="SSF46689">
    <property type="entry name" value="Homeodomain-like"/>
    <property type="match status" value="1"/>
</dbReference>